<dbReference type="RefSeq" id="WP_271712406.1">
    <property type="nucleotide sequence ID" value="NZ_AP024169.1"/>
</dbReference>
<name>A0A7R7ELT9_9FIRM</name>
<evidence type="ECO:0000313" key="3">
    <source>
        <dbReference type="Proteomes" id="UP000595897"/>
    </source>
</evidence>
<dbReference type="InterPro" id="IPR029001">
    <property type="entry name" value="ITPase-like_fam"/>
</dbReference>
<dbReference type="InterPro" id="IPR002637">
    <property type="entry name" value="RdgB/HAM1"/>
</dbReference>
<dbReference type="SUPFAM" id="SSF52972">
    <property type="entry name" value="ITPase-like"/>
    <property type="match status" value="1"/>
</dbReference>
<dbReference type="KEGG" id="ahb:bsdtb5_25660"/>
<dbReference type="GO" id="GO:0047429">
    <property type="term" value="F:nucleoside triphosphate diphosphatase activity"/>
    <property type="evidence" value="ECO:0007669"/>
    <property type="project" value="InterPro"/>
</dbReference>
<sequence length="214" mass="24497">MEILVGTSNLNKVGDIEKILKGTNVNILSSNDVNISLNVQESGATPIQNATIKALAYHRETGLIVTSMDSGLYFYGMPKDDCRQPGIYVRRVNGKELTDEEMIEHYSEIASLNGGSIRCSYYTGFSIVIDENHIYEYMDDDETAEVYSFLIVDKPHRNRTPGWPLNSLSVDERTGKYYMDMDESAYGINDCELEQRKEQRNRRLKEFYYNALEI</sequence>
<dbReference type="EMBL" id="AP024169">
    <property type="protein sequence ID" value="BCN31271.1"/>
    <property type="molecule type" value="Genomic_DNA"/>
</dbReference>
<organism evidence="2 3">
    <name type="scientific">Anaeromicropila herbilytica</name>
    <dbReference type="NCBI Taxonomy" id="2785025"/>
    <lineage>
        <taxon>Bacteria</taxon>
        <taxon>Bacillati</taxon>
        <taxon>Bacillota</taxon>
        <taxon>Clostridia</taxon>
        <taxon>Lachnospirales</taxon>
        <taxon>Lachnospiraceae</taxon>
        <taxon>Anaeromicropila</taxon>
    </lineage>
</organism>
<proteinExistence type="predicted"/>
<keyword evidence="1" id="KW-0378">Hydrolase</keyword>
<gene>
    <name evidence="2" type="ORF">bsdtb5_25660</name>
</gene>
<accession>A0A7R7ELT9</accession>
<dbReference type="GO" id="GO:0009143">
    <property type="term" value="P:nucleoside triphosphate catabolic process"/>
    <property type="evidence" value="ECO:0007669"/>
    <property type="project" value="InterPro"/>
</dbReference>
<evidence type="ECO:0008006" key="4">
    <source>
        <dbReference type="Google" id="ProtNLM"/>
    </source>
</evidence>
<evidence type="ECO:0000256" key="1">
    <source>
        <dbReference type="ARBA" id="ARBA00022801"/>
    </source>
</evidence>
<dbReference type="Proteomes" id="UP000595897">
    <property type="component" value="Chromosome"/>
</dbReference>
<protein>
    <recommendedName>
        <fullName evidence="4">Non-canonical purine NTP pyrophosphatase</fullName>
    </recommendedName>
</protein>
<evidence type="ECO:0000313" key="2">
    <source>
        <dbReference type="EMBL" id="BCN31271.1"/>
    </source>
</evidence>
<dbReference type="Gene3D" id="3.90.950.10">
    <property type="match status" value="1"/>
</dbReference>
<keyword evidence="3" id="KW-1185">Reference proteome</keyword>
<dbReference type="Pfam" id="PF01725">
    <property type="entry name" value="Ham1p_like"/>
    <property type="match status" value="1"/>
</dbReference>
<reference evidence="2 3" key="1">
    <citation type="submission" date="2020-11" db="EMBL/GenBank/DDBJ databases">
        <title>Draft genome sequencing of a Lachnospiraceae strain isolated from anoxic soil subjected to BSD treatment.</title>
        <authorList>
            <person name="Uek A."/>
            <person name="Tonouchi A."/>
        </authorList>
    </citation>
    <scope>NUCLEOTIDE SEQUENCE [LARGE SCALE GENOMIC DNA]</scope>
    <source>
        <strain evidence="2 3">TB5</strain>
    </source>
</reference>
<dbReference type="AlphaFoldDB" id="A0A7R7ELT9"/>